<dbReference type="InterPro" id="IPR008462">
    <property type="entry name" value="CsbD"/>
</dbReference>
<reference evidence="4 5" key="1">
    <citation type="submission" date="2021-03" db="EMBL/GenBank/DDBJ databases">
        <authorList>
            <person name="Lee D.-H."/>
        </authorList>
    </citation>
    <scope>NUCLEOTIDE SEQUENCE [LARGE SCALE GENOMIC DNA]</scope>
    <source>
        <strain evidence="4 5">MMS20-R2-23</strain>
    </source>
</reference>
<dbReference type="Pfam" id="PF05532">
    <property type="entry name" value="CsbD"/>
    <property type="match status" value="1"/>
</dbReference>
<organism evidence="4 5">
    <name type="scientific">Micromonospora antibiotica</name>
    <dbReference type="NCBI Taxonomy" id="2807623"/>
    <lineage>
        <taxon>Bacteria</taxon>
        <taxon>Bacillati</taxon>
        <taxon>Actinomycetota</taxon>
        <taxon>Actinomycetes</taxon>
        <taxon>Micromonosporales</taxon>
        <taxon>Micromonosporaceae</taxon>
        <taxon>Micromonospora</taxon>
    </lineage>
</organism>
<name>A0ABS3V331_9ACTN</name>
<evidence type="ECO:0000259" key="3">
    <source>
        <dbReference type="Pfam" id="PF05532"/>
    </source>
</evidence>
<dbReference type="Proteomes" id="UP000671399">
    <property type="component" value="Unassembled WGS sequence"/>
</dbReference>
<dbReference type="InterPro" id="IPR036629">
    <property type="entry name" value="YjbJ_sf"/>
</dbReference>
<evidence type="ECO:0000313" key="5">
    <source>
        <dbReference type="Proteomes" id="UP000671399"/>
    </source>
</evidence>
<protein>
    <submittedName>
        <fullName evidence="4">CsbD family protein</fullName>
    </submittedName>
</protein>
<accession>A0ABS3V331</accession>
<feature type="region of interest" description="Disordered" evidence="2">
    <location>
        <begin position="1"/>
        <end position="57"/>
    </location>
</feature>
<dbReference type="Gene3D" id="1.10.1470.10">
    <property type="entry name" value="YjbJ"/>
    <property type="match status" value="1"/>
</dbReference>
<sequence>MGFDDKIENTSENAAGKVKEGVGRATDNERLEAEGRSDQAKSSLKQAAEKVKDAFKS</sequence>
<feature type="domain" description="CsbD-like" evidence="3">
    <location>
        <begin position="5"/>
        <end position="57"/>
    </location>
</feature>
<dbReference type="SUPFAM" id="SSF69047">
    <property type="entry name" value="Hypothetical protein YjbJ"/>
    <property type="match status" value="1"/>
</dbReference>
<comment type="caution">
    <text evidence="4">The sequence shown here is derived from an EMBL/GenBank/DDBJ whole genome shotgun (WGS) entry which is preliminary data.</text>
</comment>
<proteinExistence type="inferred from homology"/>
<gene>
    <name evidence="4" type="ORF">JQN83_04305</name>
</gene>
<evidence type="ECO:0000256" key="2">
    <source>
        <dbReference type="SAM" id="MobiDB-lite"/>
    </source>
</evidence>
<feature type="compositionally biased region" description="Basic and acidic residues" evidence="2">
    <location>
        <begin position="17"/>
        <end position="39"/>
    </location>
</feature>
<dbReference type="RefSeq" id="WP_208565662.1">
    <property type="nucleotide sequence ID" value="NZ_JAGFWR010000001.1"/>
</dbReference>
<feature type="compositionally biased region" description="Basic and acidic residues" evidence="2">
    <location>
        <begin position="47"/>
        <end position="57"/>
    </location>
</feature>
<evidence type="ECO:0000256" key="1">
    <source>
        <dbReference type="ARBA" id="ARBA00009129"/>
    </source>
</evidence>
<comment type="similarity">
    <text evidence="1">Belongs to the UPF0337 (CsbD) family.</text>
</comment>
<keyword evidence="5" id="KW-1185">Reference proteome</keyword>
<dbReference type="EMBL" id="JAGFWR010000001">
    <property type="protein sequence ID" value="MBO4160031.1"/>
    <property type="molecule type" value="Genomic_DNA"/>
</dbReference>
<evidence type="ECO:0000313" key="4">
    <source>
        <dbReference type="EMBL" id="MBO4160031.1"/>
    </source>
</evidence>